<dbReference type="SUPFAM" id="SSF103506">
    <property type="entry name" value="Mitochondrial carrier"/>
    <property type="match status" value="1"/>
</dbReference>
<proteinExistence type="inferred from homology"/>
<evidence type="ECO:0000256" key="6">
    <source>
        <dbReference type="RuleBase" id="RU000488"/>
    </source>
</evidence>
<evidence type="ECO:0000313" key="7">
    <source>
        <dbReference type="EMBL" id="KOF67900.1"/>
    </source>
</evidence>
<reference evidence="7" key="1">
    <citation type="submission" date="2015-07" db="EMBL/GenBank/DDBJ databases">
        <title>MeaNS - Measles Nucleotide Surveillance Program.</title>
        <authorList>
            <person name="Tran T."/>
            <person name="Druce J."/>
        </authorList>
    </citation>
    <scope>NUCLEOTIDE SEQUENCE</scope>
    <source>
        <strain evidence="7">UCB-OBI-ISO-001</strain>
        <tissue evidence="7">Gonad</tissue>
    </source>
</reference>
<name>A0A0L8FTZ3_OCTBM</name>
<dbReference type="OrthoDB" id="1924968at2759"/>
<accession>A0A0L8FTZ3</accession>
<dbReference type="AlphaFoldDB" id="A0A0L8FTZ3"/>
<dbReference type="GO" id="GO:0016020">
    <property type="term" value="C:membrane"/>
    <property type="evidence" value="ECO:0007669"/>
    <property type="project" value="UniProtKB-SubCell"/>
</dbReference>
<gene>
    <name evidence="7" type="ORF">OCBIM_22008689mg</name>
</gene>
<dbReference type="Pfam" id="PF00153">
    <property type="entry name" value="Mito_carr"/>
    <property type="match status" value="1"/>
</dbReference>
<organism evidence="7">
    <name type="scientific">Octopus bimaculoides</name>
    <name type="common">California two-spotted octopus</name>
    <dbReference type="NCBI Taxonomy" id="37653"/>
    <lineage>
        <taxon>Eukaryota</taxon>
        <taxon>Metazoa</taxon>
        <taxon>Spiralia</taxon>
        <taxon>Lophotrochozoa</taxon>
        <taxon>Mollusca</taxon>
        <taxon>Cephalopoda</taxon>
        <taxon>Coleoidea</taxon>
        <taxon>Octopodiformes</taxon>
        <taxon>Octopoda</taxon>
        <taxon>Incirrata</taxon>
        <taxon>Octopodidae</taxon>
        <taxon>Octopus</taxon>
    </lineage>
</organism>
<feature type="repeat" description="Solcar" evidence="5">
    <location>
        <begin position="27"/>
        <end position="64"/>
    </location>
</feature>
<keyword evidence="6" id="KW-0813">Transport</keyword>
<evidence type="ECO:0000256" key="3">
    <source>
        <dbReference type="ARBA" id="ARBA00022692"/>
    </source>
</evidence>
<evidence type="ECO:0000256" key="2">
    <source>
        <dbReference type="ARBA" id="ARBA00006375"/>
    </source>
</evidence>
<sequence length="64" mass="6987">MYQTMAKQYSNTTVYISLPKSFTMSHVSIIKSFLAGSLSGTCSALLFQPLDLVKTRLQSPVKAG</sequence>
<dbReference type="InterPro" id="IPR023395">
    <property type="entry name" value="MCP_dom_sf"/>
</dbReference>
<dbReference type="Gene3D" id="1.50.40.10">
    <property type="entry name" value="Mitochondrial carrier domain"/>
    <property type="match status" value="1"/>
</dbReference>
<protein>
    <submittedName>
        <fullName evidence="7">Uncharacterized protein</fullName>
    </submittedName>
</protein>
<comment type="subcellular location">
    <subcellularLocation>
        <location evidence="1">Membrane</location>
        <topology evidence="1">Multi-pass membrane protein</topology>
    </subcellularLocation>
</comment>
<evidence type="ECO:0000256" key="5">
    <source>
        <dbReference type="PROSITE-ProRule" id="PRU00282"/>
    </source>
</evidence>
<dbReference type="PROSITE" id="PS50920">
    <property type="entry name" value="SOLCAR"/>
    <property type="match status" value="1"/>
</dbReference>
<dbReference type="InterPro" id="IPR018108">
    <property type="entry name" value="MCP_transmembrane"/>
</dbReference>
<dbReference type="EMBL" id="KQ426733">
    <property type="protein sequence ID" value="KOF67900.1"/>
    <property type="molecule type" value="Genomic_DNA"/>
</dbReference>
<evidence type="ECO:0000256" key="4">
    <source>
        <dbReference type="ARBA" id="ARBA00023136"/>
    </source>
</evidence>
<keyword evidence="4 5" id="KW-0472">Membrane</keyword>
<keyword evidence="3 5" id="KW-0812">Transmembrane</keyword>
<evidence type="ECO:0000256" key="1">
    <source>
        <dbReference type="ARBA" id="ARBA00004141"/>
    </source>
</evidence>
<comment type="similarity">
    <text evidence="2 6">Belongs to the mitochondrial carrier (TC 2.A.29) family.</text>
</comment>